<feature type="transmembrane region" description="Helical" evidence="5">
    <location>
        <begin position="155"/>
        <end position="182"/>
    </location>
</feature>
<reference evidence="7 8" key="1">
    <citation type="journal article" date="2022" name="Allergy">
        <title>Genome assembly and annotation of Periplaneta americana reveal a comprehensive cockroach allergen profile.</title>
        <authorList>
            <person name="Wang L."/>
            <person name="Xiong Q."/>
            <person name="Saelim N."/>
            <person name="Wang L."/>
            <person name="Nong W."/>
            <person name="Wan A.T."/>
            <person name="Shi M."/>
            <person name="Liu X."/>
            <person name="Cao Q."/>
            <person name="Hui J.H.L."/>
            <person name="Sookrung N."/>
            <person name="Leung T.F."/>
            <person name="Tungtrongchitr A."/>
            <person name="Tsui S.K.W."/>
        </authorList>
    </citation>
    <scope>NUCLEOTIDE SEQUENCE [LARGE SCALE GENOMIC DNA]</scope>
    <source>
        <strain evidence="7">PWHHKU_190912</strain>
    </source>
</reference>
<evidence type="ECO:0000313" key="7">
    <source>
        <dbReference type="EMBL" id="KAJ4441072.1"/>
    </source>
</evidence>
<keyword evidence="2 5" id="KW-0812">Transmembrane</keyword>
<feature type="transmembrane region" description="Helical" evidence="5">
    <location>
        <begin position="476"/>
        <end position="494"/>
    </location>
</feature>
<keyword evidence="8" id="KW-1185">Reference proteome</keyword>
<comment type="caution">
    <text evidence="7">The sequence shown here is derived from an EMBL/GenBank/DDBJ whole genome shotgun (WGS) entry which is preliminary data.</text>
</comment>
<dbReference type="InterPro" id="IPR027359">
    <property type="entry name" value="Volt_channel_dom_sf"/>
</dbReference>
<protein>
    <recommendedName>
        <fullName evidence="6">Ion transport domain-containing protein</fullName>
    </recommendedName>
</protein>
<dbReference type="SUPFAM" id="SSF81324">
    <property type="entry name" value="Voltage-gated potassium channels"/>
    <property type="match status" value="1"/>
</dbReference>
<gene>
    <name evidence="7" type="ORF">ANN_10922</name>
</gene>
<evidence type="ECO:0000256" key="3">
    <source>
        <dbReference type="ARBA" id="ARBA00022989"/>
    </source>
</evidence>
<sequence>MLGENPQTIRENTGILLEASKETGLEVNSEKTNYTSMIVSRDENIVRNGNIKIGNLSFEEVEKFKYLGATLQKLRVVFTRKPKVARCTLLFVLRNPSAAKVATGGCESVHTQGAAFAAAVMLQTFVVVSKGKDIFRFSATEAMWILDPFNPIRRVAIYILVHPLFSLFIITTILTNCIFMIMPTTPTIESTELLHVDNPHVAATQNLSNEFEHCIKQLPITLDCSERISSQKLRKALREDSFHQWSKLKSKGLGVVFYSHWKKGNSWISTKKGLSSSQWTQAIKMNCNTIPVRTLPGRTLDSTRCRRCDEQETLPHILGFCHHGELLRINRHNTVHSLIASSIRENASYEVYEEVGCVSSDGSTRRADIIIIDRQKDKGVILDPTIRFEMHEQQPQELSPNTETFSFRVIFTGIYTFESAVKVMARGFILQPFTYLRDAWNWLDFVVIALAYVTMGIDLGNLAALRTFRVLRALKTVAIVPGLKTIVGAVIESVKNLRDVIILTMFSLSVFALMGLQIYMGVLTQKCVKNFLATAHGGT</sequence>
<feature type="transmembrane region" description="Helical" evidence="5">
    <location>
        <begin position="500"/>
        <end position="522"/>
    </location>
</feature>
<dbReference type="EMBL" id="JAJSOF020000015">
    <property type="protein sequence ID" value="KAJ4441072.1"/>
    <property type="molecule type" value="Genomic_DNA"/>
</dbReference>
<keyword evidence="3 5" id="KW-1133">Transmembrane helix</keyword>
<evidence type="ECO:0000256" key="4">
    <source>
        <dbReference type="ARBA" id="ARBA00023136"/>
    </source>
</evidence>
<organism evidence="7 8">
    <name type="scientific">Periplaneta americana</name>
    <name type="common">American cockroach</name>
    <name type="synonym">Blatta americana</name>
    <dbReference type="NCBI Taxonomy" id="6978"/>
    <lineage>
        <taxon>Eukaryota</taxon>
        <taxon>Metazoa</taxon>
        <taxon>Ecdysozoa</taxon>
        <taxon>Arthropoda</taxon>
        <taxon>Hexapoda</taxon>
        <taxon>Insecta</taxon>
        <taxon>Pterygota</taxon>
        <taxon>Neoptera</taxon>
        <taxon>Polyneoptera</taxon>
        <taxon>Dictyoptera</taxon>
        <taxon>Blattodea</taxon>
        <taxon>Blattoidea</taxon>
        <taxon>Blattidae</taxon>
        <taxon>Blattinae</taxon>
        <taxon>Periplaneta</taxon>
    </lineage>
</organism>
<dbReference type="InterPro" id="IPR043203">
    <property type="entry name" value="VGCC_Ca_Na"/>
</dbReference>
<evidence type="ECO:0000256" key="1">
    <source>
        <dbReference type="ARBA" id="ARBA00004141"/>
    </source>
</evidence>
<dbReference type="Pfam" id="PF00520">
    <property type="entry name" value="Ion_trans"/>
    <property type="match status" value="1"/>
</dbReference>
<evidence type="ECO:0000313" key="8">
    <source>
        <dbReference type="Proteomes" id="UP001148838"/>
    </source>
</evidence>
<comment type="subcellular location">
    <subcellularLocation>
        <location evidence="1">Membrane</location>
        <topology evidence="1">Multi-pass membrane protein</topology>
    </subcellularLocation>
</comment>
<evidence type="ECO:0000256" key="2">
    <source>
        <dbReference type="ARBA" id="ARBA00022692"/>
    </source>
</evidence>
<dbReference type="Gene3D" id="1.20.120.350">
    <property type="entry name" value="Voltage-gated potassium channels. Chain C"/>
    <property type="match status" value="1"/>
</dbReference>
<name>A0ABQ8T3L5_PERAM</name>
<feature type="domain" description="Ion transport" evidence="6">
    <location>
        <begin position="392"/>
        <end position="524"/>
    </location>
</feature>
<evidence type="ECO:0000259" key="6">
    <source>
        <dbReference type="Pfam" id="PF00520"/>
    </source>
</evidence>
<dbReference type="InterPro" id="IPR005821">
    <property type="entry name" value="Ion_trans_dom"/>
</dbReference>
<dbReference type="Proteomes" id="UP001148838">
    <property type="component" value="Unassembled WGS sequence"/>
</dbReference>
<proteinExistence type="predicted"/>
<accession>A0ABQ8T3L5</accession>
<keyword evidence="4 5" id="KW-0472">Membrane</keyword>
<dbReference type="PANTHER" id="PTHR10037:SF288">
    <property type="entry name" value="SODIUM CHANNEL PROTEIN PARA"/>
    <property type="match status" value="1"/>
</dbReference>
<dbReference type="PANTHER" id="PTHR10037">
    <property type="entry name" value="VOLTAGE-GATED CATION CHANNEL CALCIUM AND SODIUM"/>
    <property type="match status" value="1"/>
</dbReference>
<feature type="transmembrane region" description="Helical" evidence="5">
    <location>
        <begin position="439"/>
        <end position="464"/>
    </location>
</feature>
<evidence type="ECO:0000256" key="5">
    <source>
        <dbReference type="SAM" id="Phobius"/>
    </source>
</evidence>